<protein>
    <submittedName>
        <fullName evidence="4">Uncharacterized protein</fullName>
    </submittedName>
</protein>
<feature type="compositionally biased region" description="Pro residues" evidence="1">
    <location>
        <begin position="272"/>
        <end position="290"/>
    </location>
</feature>
<evidence type="ECO:0000256" key="2">
    <source>
        <dbReference type="SAM" id="SignalP"/>
    </source>
</evidence>
<feature type="signal peptide" evidence="2">
    <location>
        <begin position="1"/>
        <end position="23"/>
    </location>
</feature>
<reference evidence="3" key="1">
    <citation type="journal article" date="2013" name="Genetics">
        <title>The draft genome and transcriptome of Panagrellus redivivus are shaped by the harsh demands of a free-living lifestyle.</title>
        <authorList>
            <person name="Srinivasan J."/>
            <person name="Dillman A.R."/>
            <person name="Macchietto M.G."/>
            <person name="Heikkinen L."/>
            <person name="Lakso M."/>
            <person name="Fracchia K.M."/>
            <person name="Antoshechkin I."/>
            <person name="Mortazavi A."/>
            <person name="Wong G."/>
            <person name="Sternberg P.W."/>
        </authorList>
    </citation>
    <scope>NUCLEOTIDE SEQUENCE [LARGE SCALE GENOMIC DNA]</scope>
    <source>
        <strain evidence="3">MT8872</strain>
    </source>
</reference>
<keyword evidence="3" id="KW-1185">Reference proteome</keyword>
<sequence>MLRLYALLCLAFGLALLIGTVGATRSDDECVINFDVNEETRDQYTKLMSEFAEKYDVMLTVAQATDDGTVKYYNSYNIYESNPIHSNPNLYTLPDNFNKKIYFTKFPWINGTNGVIHFVGIKDRTFVWRKVQSEKDGNKDWLNEGIRFDWTKSFVEYDGKDLIAIKQDGKAFRMPEKGRIQELGDYKPKCVPRVGEHCMYDPYTGNTVSRDKDIINVYCKYYFAKRNGKFFFGDGTTEVCLKKEAAAHVVDHDLLYVFAEPYNKTLCNITPTPKPPPGSLTPSPISPAPSGPGSGPLNPNVNPPKQSNSALNSNLFISFVLCTIGGIFLKTMVV</sequence>
<evidence type="ECO:0000313" key="4">
    <source>
        <dbReference type="WBParaSite" id="Pan_g11975.t1"/>
    </source>
</evidence>
<proteinExistence type="predicted"/>
<keyword evidence="2" id="KW-0732">Signal</keyword>
<reference evidence="4" key="2">
    <citation type="submission" date="2020-10" db="UniProtKB">
        <authorList>
            <consortium name="WormBaseParasite"/>
        </authorList>
    </citation>
    <scope>IDENTIFICATION</scope>
</reference>
<feature type="region of interest" description="Disordered" evidence="1">
    <location>
        <begin position="270"/>
        <end position="304"/>
    </location>
</feature>
<evidence type="ECO:0000313" key="3">
    <source>
        <dbReference type="Proteomes" id="UP000492821"/>
    </source>
</evidence>
<dbReference type="AlphaFoldDB" id="A0A7E4URI3"/>
<dbReference type="WBParaSite" id="Pan_g11975.t1">
    <property type="protein sequence ID" value="Pan_g11975.t1"/>
    <property type="gene ID" value="Pan_g11975"/>
</dbReference>
<evidence type="ECO:0000256" key="1">
    <source>
        <dbReference type="SAM" id="MobiDB-lite"/>
    </source>
</evidence>
<accession>A0A7E4URI3</accession>
<name>A0A7E4URI3_PANRE</name>
<dbReference type="Proteomes" id="UP000492821">
    <property type="component" value="Unassembled WGS sequence"/>
</dbReference>
<feature type="chain" id="PRO_5028992751" evidence="2">
    <location>
        <begin position="24"/>
        <end position="334"/>
    </location>
</feature>
<organism evidence="3 4">
    <name type="scientific">Panagrellus redivivus</name>
    <name type="common">Microworm</name>
    <dbReference type="NCBI Taxonomy" id="6233"/>
    <lineage>
        <taxon>Eukaryota</taxon>
        <taxon>Metazoa</taxon>
        <taxon>Ecdysozoa</taxon>
        <taxon>Nematoda</taxon>
        <taxon>Chromadorea</taxon>
        <taxon>Rhabditida</taxon>
        <taxon>Tylenchina</taxon>
        <taxon>Panagrolaimomorpha</taxon>
        <taxon>Panagrolaimoidea</taxon>
        <taxon>Panagrolaimidae</taxon>
        <taxon>Panagrellus</taxon>
    </lineage>
</organism>
<feature type="compositionally biased region" description="Low complexity" evidence="1">
    <location>
        <begin position="295"/>
        <end position="304"/>
    </location>
</feature>